<feature type="transmembrane region" description="Helical" evidence="1">
    <location>
        <begin position="117"/>
        <end position="139"/>
    </location>
</feature>
<dbReference type="PANTHER" id="PTHR31881">
    <property type="match status" value="1"/>
</dbReference>
<feature type="transmembrane region" description="Helical" evidence="1">
    <location>
        <begin position="16"/>
        <end position="33"/>
    </location>
</feature>
<keyword evidence="1" id="KW-0472">Membrane</keyword>
<dbReference type="RefSeq" id="WP_007256960.1">
    <property type="nucleotide sequence ID" value="NZ_CH724109.1"/>
</dbReference>
<evidence type="ECO:0000313" key="3">
    <source>
        <dbReference type="Proteomes" id="UP000003635"/>
    </source>
</evidence>
<dbReference type="InterPro" id="IPR006747">
    <property type="entry name" value="DUF599"/>
</dbReference>
<reference evidence="2 3" key="1">
    <citation type="journal article" date="2010" name="J. Bacteriol.">
        <title>Genome sequences of Oceanicola granulosus HTCC2516(T) and Oceanicola batsensis HTCC2597(TDelta).</title>
        <authorList>
            <person name="Thrash J.C."/>
            <person name="Cho J.C."/>
            <person name="Vergin K.L."/>
            <person name="Giovannoni S.J."/>
        </authorList>
    </citation>
    <scope>NUCLEOTIDE SEQUENCE [LARGE SCALE GENOMIC DNA]</scope>
    <source>
        <strain evidence="3">ATCC BAA-861 / DSM 15982 / KCTC 12143 / HTCC2516</strain>
    </source>
</reference>
<organism evidence="2 3">
    <name type="scientific">Oceanicola granulosus (strain ATCC BAA-861 / DSM 15982 / KCTC 12143 / HTCC2516)</name>
    <dbReference type="NCBI Taxonomy" id="314256"/>
    <lineage>
        <taxon>Bacteria</taxon>
        <taxon>Pseudomonadati</taxon>
        <taxon>Pseudomonadota</taxon>
        <taxon>Alphaproteobacteria</taxon>
        <taxon>Rhodobacterales</taxon>
        <taxon>Roseobacteraceae</taxon>
        <taxon>Oceanicola</taxon>
    </lineage>
</organism>
<feature type="transmembrane region" description="Helical" evidence="1">
    <location>
        <begin position="189"/>
        <end position="216"/>
    </location>
</feature>
<accession>Q2CB54</accession>
<name>Q2CB54_OCEGH</name>
<keyword evidence="1" id="KW-0812">Transmembrane</keyword>
<dbReference type="AlphaFoldDB" id="Q2CB54"/>
<dbReference type="STRING" id="314256.OG2516_16891"/>
<proteinExistence type="predicted"/>
<sequence length="230" mass="25693">MMSPVDVLALLSPRDFAALAFLVLGSVLIGWHIEHPPARRPSVTKLMSQYRRDWMESFVERDVRIFDSQILSSLRQGTNFFASTCILAIGGALALVGNTEPLTGIAEELTDEQRPELLWQIKLLVVVLYLTSAFLRFVWANRVFGYCAVVMASVPNLPVTDDARDRARRAGELNIRAAVNFNRGLRSMYFALGSLAWILGPTALAAATAATLWVVWSREFASIPRRIIER</sequence>
<keyword evidence="1" id="KW-1133">Transmembrane helix</keyword>
<keyword evidence="3" id="KW-1185">Reference proteome</keyword>
<gene>
    <name evidence="2" type="ORF">OG2516_16891</name>
</gene>
<comment type="caution">
    <text evidence="2">The sequence shown here is derived from an EMBL/GenBank/DDBJ whole genome shotgun (WGS) entry which is preliminary data.</text>
</comment>
<dbReference type="PANTHER" id="PTHR31881:SF6">
    <property type="entry name" value="OS09G0494600 PROTEIN"/>
    <property type="match status" value="1"/>
</dbReference>
<protein>
    <recommendedName>
        <fullName evidence="4">DUF599 domain-containing protein</fullName>
    </recommendedName>
</protein>
<dbReference type="Proteomes" id="UP000003635">
    <property type="component" value="Unassembled WGS sequence"/>
</dbReference>
<dbReference type="EMBL" id="AAOT01000042">
    <property type="protein sequence ID" value="EAR49931.1"/>
    <property type="molecule type" value="Genomic_DNA"/>
</dbReference>
<evidence type="ECO:0008006" key="4">
    <source>
        <dbReference type="Google" id="ProtNLM"/>
    </source>
</evidence>
<dbReference type="eggNOG" id="COG3821">
    <property type="taxonomic scope" value="Bacteria"/>
</dbReference>
<dbReference type="Pfam" id="PF04654">
    <property type="entry name" value="DUF599"/>
    <property type="match status" value="1"/>
</dbReference>
<evidence type="ECO:0000313" key="2">
    <source>
        <dbReference type="EMBL" id="EAR49931.1"/>
    </source>
</evidence>
<dbReference type="HOGENOM" id="CLU_096744_0_0_5"/>
<evidence type="ECO:0000256" key="1">
    <source>
        <dbReference type="SAM" id="Phobius"/>
    </source>
</evidence>
<feature type="transmembrane region" description="Helical" evidence="1">
    <location>
        <begin position="80"/>
        <end position="97"/>
    </location>
</feature>